<reference evidence="1 2" key="1">
    <citation type="submission" date="2018-07" db="EMBL/GenBank/DDBJ databases">
        <title>Thalassococcus profundi sp. nov., a marine bacterium isolated from deep seawater of Okinawa Trough.</title>
        <authorList>
            <person name="Yu M."/>
        </authorList>
    </citation>
    <scope>NUCLEOTIDE SEQUENCE [LARGE SCALE GENOMIC DNA]</scope>
    <source>
        <strain evidence="1 2">WRAS1</strain>
    </source>
</reference>
<comment type="caution">
    <text evidence="1">The sequence shown here is derived from an EMBL/GenBank/DDBJ whole genome shotgun (WGS) entry which is preliminary data.</text>
</comment>
<accession>A0A369TPU9</accession>
<dbReference type="RefSeq" id="WP_114510427.1">
    <property type="nucleotide sequence ID" value="NZ_QPMK01000004.1"/>
</dbReference>
<organism evidence="1 2">
    <name type="scientific">Thalassococcus profundi</name>
    <dbReference type="NCBI Taxonomy" id="2282382"/>
    <lineage>
        <taxon>Bacteria</taxon>
        <taxon>Pseudomonadati</taxon>
        <taxon>Pseudomonadota</taxon>
        <taxon>Alphaproteobacteria</taxon>
        <taxon>Rhodobacterales</taxon>
        <taxon>Roseobacteraceae</taxon>
        <taxon>Thalassococcus</taxon>
    </lineage>
</organism>
<proteinExistence type="predicted"/>
<dbReference type="EMBL" id="QPMK01000004">
    <property type="protein sequence ID" value="RDD66882.1"/>
    <property type="molecule type" value="Genomic_DNA"/>
</dbReference>
<dbReference type="PROSITE" id="PS51257">
    <property type="entry name" value="PROKAR_LIPOPROTEIN"/>
    <property type="match status" value="1"/>
</dbReference>
<evidence type="ECO:0008006" key="3">
    <source>
        <dbReference type="Google" id="ProtNLM"/>
    </source>
</evidence>
<protein>
    <recommendedName>
        <fullName evidence="3">Lipoprotein</fullName>
    </recommendedName>
</protein>
<dbReference type="OrthoDB" id="7773807at2"/>
<evidence type="ECO:0000313" key="2">
    <source>
        <dbReference type="Proteomes" id="UP000253977"/>
    </source>
</evidence>
<name>A0A369TPU9_9RHOB</name>
<evidence type="ECO:0000313" key="1">
    <source>
        <dbReference type="EMBL" id="RDD66882.1"/>
    </source>
</evidence>
<sequence length="173" mass="18453">MVKSLSILLISATVLTSCGAVRESRINPFNWFGRSEPVAVQTVQSGTVNPLIPARRHNPLGLRTDNTPVEYTAPPIAEVTELLIERRTGGAIIRATGQSDVVGPFDVRMTLDEAASGNGTLAYTLRAFQTPGPRSTGPLARLVTAAVYLTDQDLAGISTIRVAGRENALASRR</sequence>
<keyword evidence="2" id="KW-1185">Reference proteome</keyword>
<dbReference type="Proteomes" id="UP000253977">
    <property type="component" value="Unassembled WGS sequence"/>
</dbReference>
<gene>
    <name evidence="1" type="ORF">DU478_08020</name>
</gene>
<dbReference type="AlphaFoldDB" id="A0A369TPU9"/>